<organism evidence="1 2">
    <name type="scientific">Candidatus Thalassospirochaeta sargassi</name>
    <dbReference type="NCBI Taxonomy" id="3119039"/>
    <lineage>
        <taxon>Bacteria</taxon>
        <taxon>Pseudomonadati</taxon>
        <taxon>Spirochaetota</taxon>
        <taxon>Spirochaetia</taxon>
        <taxon>Spirochaetales</taxon>
        <taxon>Spirochaetaceae</taxon>
        <taxon>Candidatus Thalassospirochaeta</taxon>
    </lineage>
</organism>
<sequence length="182" mass="20695">MADIKALDLFQAYSEGKLPQEGGYIVSSFFKNNTPYSIYEVVAYGGVKNITAGEEGITFQTDGCKLHVLVEPSMYSKKYIEPVSREHGSSIPFRFNELNIHNAKNQYKIMVPKEPIVTYSSFTVLRPTGINFALCFYNNEEVIDTIEYFFVQTFNREAQVPKRDAVEAAKLVSEAIKKFNIF</sequence>
<name>A0AAJ1IG15_9SPIO</name>
<proteinExistence type="predicted"/>
<evidence type="ECO:0000313" key="2">
    <source>
        <dbReference type="Proteomes" id="UP001221217"/>
    </source>
</evidence>
<dbReference type="EMBL" id="JAQQAL010000022">
    <property type="protein sequence ID" value="MDC7227198.1"/>
    <property type="molecule type" value="Genomic_DNA"/>
</dbReference>
<protein>
    <submittedName>
        <fullName evidence="1">Uncharacterized protein</fullName>
    </submittedName>
</protein>
<dbReference type="AlphaFoldDB" id="A0AAJ1IG15"/>
<accession>A0AAJ1IG15</accession>
<gene>
    <name evidence="1" type="ORF">PQJ61_10595</name>
</gene>
<reference evidence="1 2" key="1">
    <citation type="submission" date="2022-12" db="EMBL/GenBank/DDBJ databases">
        <title>Metagenome assembled genome from gulf of manar.</title>
        <authorList>
            <person name="Kohli P."/>
            <person name="Pk S."/>
            <person name="Venkata Ramana C."/>
            <person name="Sasikala C."/>
        </authorList>
    </citation>
    <scope>NUCLEOTIDE SEQUENCE [LARGE SCALE GENOMIC DNA]</scope>
    <source>
        <strain evidence="1">JB008</strain>
    </source>
</reference>
<comment type="caution">
    <text evidence="1">The sequence shown here is derived from an EMBL/GenBank/DDBJ whole genome shotgun (WGS) entry which is preliminary data.</text>
</comment>
<dbReference type="Proteomes" id="UP001221217">
    <property type="component" value="Unassembled WGS sequence"/>
</dbReference>
<evidence type="ECO:0000313" key="1">
    <source>
        <dbReference type="EMBL" id="MDC7227198.1"/>
    </source>
</evidence>